<dbReference type="PANTHER" id="PTHR46051">
    <property type="entry name" value="SH2 DOMAIN-CONTAINING PROTEIN"/>
    <property type="match status" value="1"/>
</dbReference>
<organism evidence="3 4">
    <name type="scientific">Marmota monax</name>
    <name type="common">Woodchuck</name>
    <dbReference type="NCBI Taxonomy" id="9995"/>
    <lineage>
        <taxon>Eukaryota</taxon>
        <taxon>Metazoa</taxon>
        <taxon>Chordata</taxon>
        <taxon>Craniata</taxon>
        <taxon>Vertebrata</taxon>
        <taxon>Euteleostomi</taxon>
        <taxon>Mammalia</taxon>
        <taxon>Eutheria</taxon>
        <taxon>Euarchontoglires</taxon>
        <taxon>Glires</taxon>
        <taxon>Rodentia</taxon>
        <taxon>Sciuromorpha</taxon>
        <taxon>Sciuridae</taxon>
        <taxon>Xerinae</taxon>
        <taxon>Marmotini</taxon>
        <taxon>Marmota</taxon>
    </lineage>
</organism>
<dbReference type="GO" id="GO:0045779">
    <property type="term" value="P:negative regulation of bone resorption"/>
    <property type="evidence" value="ECO:0007669"/>
    <property type="project" value="TreeGrafter"/>
</dbReference>
<dbReference type="GO" id="GO:0009968">
    <property type="term" value="P:negative regulation of signal transduction"/>
    <property type="evidence" value="ECO:0007669"/>
    <property type="project" value="TreeGrafter"/>
</dbReference>
<dbReference type="AlphaFoldDB" id="A0A5E4DDT8"/>
<feature type="compositionally biased region" description="Acidic residues" evidence="2">
    <location>
        <begin position="32"/>
        <end position="45"/>
    </location>
</feature>
<accession>A0A5E4DDT8</accession>
<evidence type="ECO:0000313" key="3">
    <source>
        <dbReference type="EMBL" id="VTJ91342.1"/>
    </source>
</evidence>
<keyword evidence="4" id="KW-1185">Reference proteome</keyword>
<dbReference type="PANTHER" id="PTHR46051:SF3">
    <property type="entry name" value="PHOSPHATIDYLINOSITOL 3,4,5-TRISPHOSPHATE 5-PHOSPHATASE 1"/>
    <property type="match status" value="1"/>
</dbReference>
<sequence length="101" mass="11339">MRLFTKLDQLIEFYRKENMGLVTHLQYPVPLEEEDAVDDPEEDTESVMSPPELPPRNIPLAGPCEAKELPPAAETPRAAEVSRPSLSETLFQRLQSMDTSG</sequence>
<name>A0A5E4DDT8_MARMO</name>
<evidence type="ECO:0000256" key="2">
    <source>
        <dbReference type="SAM" id="MobiDB-lite"/>
    </source>
</evidence>
<reference evidence="3" key="1">
    <citation type="submission" date="2019-04" db="EMBL/GenBank/DDBJ databases">
        <authorList>
            <person name="Alioto T."/>
            <person name="Alioto T."/>
        </authorList>
    </citation>
    <scope>NUCLEOTIDE SEQUENCE [LARGE SCALE GENOMIC DNA]</scope>
</reference>
<proteinExistence type="predicted"/>
<dbReference type="InterPro" id="IPR036860">
    <property type="entry name" value="SH2_dom_sf"/>
</dbReference>
<keyword evidence="1" id="KW-0727">SH2 domain</keyword>
<dbReference type="Proteomes" id="UP000335636">
    <property type="component" value="Unassembled WGS sequence"/>
</dbReference>
<dbReference type="EMBL" id="CABDUW010007808">
    <property type="protein sequence ID" value="VTJ91342.1"/>
    <property type="molecule type" value="Genomic_DNA"/>
</dbReference>
<protein>
    <recommendedName>
        <fullName evidence="5">SH2 domain-containing protein</fullName>
    </recommendedName>
</protein>
<evidence type="ECO:0000313" key="4">
    <source>
        <dbReference type="Proteomes" id="UP000335636"/>
    </source>
</evidence>
<gene>
    <name evidence="3" type="ORF">MONAX_5E028393</name>
</gene>
<feature type="region of interest" description="Disordered" evidence="2">
    <location>
        <begin position="32"/>
        <end position="88"/>
    </location>
</feature>
<feature type="non-terminal residue" evidence="3">
    <location>
        <position position="101"/>
    </location>
</feature>
<evidence type="ECO:0000256" key="1">
    <source>
        <dbReference type="ARBA" id="ARBA00022999"/>
    </source>
</evidence>
<dbReference type="Gene3D" id="3.30.505.10">
    <property type="entry name" value="SH2 domain"/>
    <property type="match status" value="1"/>
</dbReference>
<dbReference type="GO" id="GO:0050776">
    <property type="term" value="P:regulation of immune response"/>
    <property type="evidence" value="ECO:0007669"/>
    <property type="project" value="TreeGrafter"/>
</dbReference>
<evidence type="ECO:0008006" key="5">
    <source>
        <dbReference type="Google" id="ProtNLM"/>
    </source>
</evidence>
<dbReference type="GO" id="GO:0045579">
    <property type="term" value="P:positive regulation of B cell differentiation"/>
    <property type="evidence" value="ECO:0007669"/>
    <property type="project" value="TreeGrafter"/>
</dbReference>
<dbReference type="SUPFAM" id="SSF55550">
    <property type="entry name" value="SH2 domain"/>
    <property type="match status" value="1"/>
</dbReference>
<dbReference type="GO" id="GO:0005829">
    <property type="term" value="C:cytosol"/>
    <property type="evidence" value="ECO:0007669"/>
    <property type="project" value="TreeGrafter"/>
</dbReference>
<dbReference type="GO" id="GO:0045659">
    <property type="term" value="P:negative regulation of neutrophil differentiation"/>
    <property type="evidence" value="ECO:0007669"/>
    <property type="project" value="TreeGrafter"/>
</dbReference>
<comment type="caution">
    <text evidence="3">The sequence shown here is derived from an EMBL/GenBank/DDBJ whole genome shotgun (WGS) entry which is preliminary data.</text>
</comment>